<dbReference type="RefSeq" id="WP_193912833.1">
    <property type="nucleotide sequence ID" value="NZ_JADEXS020000001.1"/>
</dbReference>
<dbReference type="Proteomes" id="UP000622533">
    <property type="component" value="Unassembled WGS sequence"/>
</dbReference>
<reference evidence="3" key="1">
    <citation type="submission" date="2020-10" db="EMBL/GenBank/DDBJ databases">
        <authorList>
            <person name="Castelo-Branco R."/>
            <person name="Eusebio N."/>
            <person name="Adriana R."/>
            <person name="Vieira A."/>
            <person name="Brugerolle De Fraissinette N."/>
            <person name="Rezende De Castro R."/>
            <person name="Schneider M.P."/>
            <person name="Vasconcelos V."/>
            <person name="Leao P.N."/>
        </authorList>
    </citation>
    <scope>NUCLEOTIDE SEQUENCE</scope>
    <source>
        <strain evidence="3">LEGE 12446</strain>
    </source>
</reference>
<dbReference type="PROSITE" id="PS51257">
    <property type="entry name" value="PROKAR_LIPOPROTEIN"/>
    <property type="match status" value="1"/>
</dbReference>
<dbReference type="PANTHER" id="PTHR41252">
    <property type="entry name" value="BLR2505 PROTEIN"/>
    <property type="match status" value="1"/>
</dbReference>
<gene>
    <name evidence="3" type="ORF">IQ276_00715</name>
</gene>
<feature type="chain" id="PRO_5035166008" evidence="1">
    <location>
        <begin position="26"/>
        <end position="164"/>
    </location>
</feature>
<organism evidence="3 4">
    <name type="scientific">Desmonostoc muscorum LEGE 12446</name>
    <dbReference type="NCBI Taxonomy" id="1828758"/>
    <lineage>
        <taxon>Bacteria</taxon>
        <taxon>Bacillati</taxon>
        <taxon>Cyanobacteriota</taxon>
        <taxon>Cyanophyceae</taxon>
        <taxon>Nostocales</taxon>
        <taxon>Nostocaceae</taxon>
        <taxon>Desmonostoc</taxon>
    </lineage>
</organism>
<dbReference type="Pfam" id="PF12680">
    <property type="entry name" value="SnoaL_2"/>
    <property type="match status" value="1"/>
</dbReference>
<dbReference type="InterPro" id="IPR032710">
    <property type="entry name" value="NTF2-like_dom_sf"/>
</dbReference>
<proteinExistence type="predicted"/>
<evidence type="ECO:0000259" key="2">
    <source>
        <dbReference type="Pfam" id="PF12680"/>
    </source>
</evidence>
<accession>A0A8J6ZW56</accession>
<dbReference type="PANTHER" id="PTHR41252:SF1">
    <property type="entry name" value="BLR2505 PROTEIN"/>
    <property type="match status" value="1"/>
</dbReference>
<comment type="caution">
    <text evidence="3">The sequence shown here is derived from an EMBL/GenBank/DDBJ whole genome shotgun (WGS) entry which is preliminary data.</text>
</comment>
<name>A0A8J6ZW56_DESMC</name>
<evidence type="ECO:0000256" key="1">
    <source>
        <dbReference type="SAM" id="SignalP"/>
    </source>
</evidence>
<feature type="signal peptide" evidence="1">
    <location>
        <begin position="1"/>
        <end position="25"/>
    </location>
</feature>
<protein>
    <submittedName>
        <fullName evidence="3">Nuclear transport factor 2 family protein</fullName>
    </submittedName>
</protein>
<feature type="domain" description="SnoaL-like" evidence="2">
    <location>
        <begin position="53"/>
        <end position="142"/>
    </location>
</feature>
<sequence length="164" mass="18476">MFTRAGYLFVAVIIACLMGTPTMNASETKTEVNKRLIQASFDRWRAGTGGPFELLAADATWTITGNSLVAKEYASRNEFLDAVIQPFNARLTKPLSPTIRSLYSEGNTVIVLFDGEATAVDGKPYRNTYAWFMEMRDGKIVKVIAFFDSIAFDEFWRRVPPREK</sequence>
<keyword evidence="1" id="KW-0732">Signal</keyword>
<dbReference type="InterPro" id="IPR037401">
    <property type="entry name" value="SnoaL-like"/>
</dbReference>
<evidence type="ECO:0000313" key="3">
    <source>
        <dbReference type="EMBL" id="MBE9021026.1"/>
    </source>
</evidence>
<evidence type="ECO:0000313" key="4">
    <source>
        <dbReference type="Proteomes" id="UP000622533"/>
    </source>
</evidence>
<dbReference type="AlphaFoldDB" id="A0A8J6ZW56"/>
<dbReference type="SUPFAM" id="SSF54427">
    <property type="entry name" value="NTF2-like"/>
    <property type="match status" value="1"/>
</dbReference>
<keyword evidence="4" id="KW-1185">Reference proteome</keyword>
<dbReference type="EMBL" id="JADEXS010000004">
    <property type="protein sequence ID" value="MBE9021026.1"/>
    <property type="molecule type" value="Genomic_DNA"/>
</dbReference>
<dbReference type="Gene3D" id="3.10.450.50">
    <property type="match status" value="1"/>
</dbReference>